<accession>A0A101SPM6</accession>
<sequence>MEWADRETRAELSALRGRPVRQAVRLSAHGRDVLAYAGRRRPGSGTPEPGPGQRLVELRPSQMSALRTYLRLTGGLHRRPAEGLAEQVDAAVFHRAGNRWRLLLTQRQMESAAYGFWLHRVAASATEANDFGREYDVTYRPAHGGRAPTAPLPAAAGR</sequence>
<dbReference type="Pfam" id="PF19981">
    <property type="entry name" value="DUF6417"/>
    <property type="match status" value="1"/>
</dbReference>
<comment type="caution">
    <text evidence="1">The sequence shown here is derived from an EMBL/GenBank/DDBJ whole genome shotgun (WGS) entry which is preliminary data.</text>
</comment>
<evidence type="ECO:0000313" key="1">
    <source>
        <dbReference type="EMBL" id="KUN77674.1"/>
    </source>
</evidence>
<protein>
    <submittedName>
        <fullName evidence="1">Uncharacterized protein</fullName>
    </submittedName>
</protein>
<proteinExistence type="predicted"/>
<organism evidence="1 2">
    <name type="scientific">Streptomyces bungoensis</name>
    <dbReference type="NCBI Taxonomy" id="285568"/>
    <lineage>
        <taxon>Bacteria</taxon>
        <taxon>Bacillati</taxon>
        <taxon>Actinomycetota</taxon>
        <taxon>Actinomycetes</taxon>
        <taxon>Kitasatosporales</taxon>
        <taxon>Streptomycetaceae</taxon>
        <taxon>Streptomyces</taxon>
    </lineage>
</organism>
<dbReference type="OrthoDB" id="4334484at2"/>
<dbReference type="EMBL" id="LMWX01000063">
    <property type="protein sequence ID" value="KUN77674.1"/>
    <property type="molecule type" value="Genomic_DNA"/>
</dbReference>
<dbReference type="AlphaFoldDB" id="A0A101SPM6"/>
<gene>
    <name evidence="1" type="ORF">AQJ66_33155</name>
</gene>
<reference evidence="1 2" key="1">
    <citation type="submission" date="2015-10" db="EMBL/GenBank/DDBJ databases">
        <title>Draft genome sequence of Streptomyces bungoensis DSM 41781, type strain for the species Streptomyces bungoensis.</title>
        <authorList>
            <person name="Ruckert C."/>
            <person name="Winkler A."/>
            <person name="Kalinowski J."/>
            <person name="Kampfer P."/>
            <person name="Glaeser S."/>
        </authorList>
    </citation>
    <scope>NUCLEOTIDE SEQUENCE [LARGE SCALE GENOMIC DNA]</scope>
    <source>
        <strain evidence="1 2">DSM 41781</strain>
    </source>
</reference>
<dbReference type="InterPro" id="IPR046302">
    <property type="entry name" value="DUF6417"/>
</dbReference>
<evidence type="ECO:0000313" key="2">
    <source>
        <dbReference type="Proteomes" id="UP000053024"/>
    </source>
</evidence>
<dbReference type="Proteomes" id="UP000053024">
    <property type="component" value="Unassembled WGS sequence"/>
</dbReference>
<name>A0A101SPM6_9ACTN</name>
<keyword evidence="2" id="KW-1185">Reference proteome</keyword>